<keyword evidence="3" id="KW-1185">Reference proteome</keyword>
<evidence type="ECO:0000256" key="1">
    <source>
        <dbReference type="SAM" id="Phobius"/>
    </source>
</evidence>
<organism evidence="2 3">
    <name type="scientific">Zobellia barbeyronii</name>
    <dbReference type="NCBI Taxonomy" id="2748009"/>
    <lineage>
        <taxon>Bacteria</taxon>
        <taxon>Pseudomonadati</taxon>
        <taxon>Bacteroidota</taxon>
        <taxon>Flavobacteriia</taxon>
        <taxon>Flavobacteriales</taxon>
        <taxon>Flavobacteriaceae</taxon>
        <taxon>Zobellia</taxon>
    </lineage>
</organism>
<evidence type="ECO:0000313" key="2">
    <source>
        <dbReference type="EMBL" id="MBT2162919.1"/>
    </source>
</evidence>
<dbReference type="RefSeq" id="WP_155596517.1">
    <property type="nucleotide sequence ID" value="NZ_JACATN010000005.1"/>
</dbReference>
<sequence length="64" mass="7297">MENLEHMDVLTVIIKNTALNGMPKWYQALTLSLFAIIATVAITMYFKIGFQASEMSEMAMRFGY</sequence>
<protein>
    <submittedName>
        <fullName evidence="2">Uncharacterized protein</fullName>
    </submittedName>
</protein>
<proteinExistence type="predicted"/>
<keyword evidence="1" id="KW-0812">Transmembrane</keyword>
<keyword evidence="1" id="KW-1133">Transmembrane helix</keyword>
<feature type="transmembrane region" description="Helical" evidence="1">
    <location>
        <begin position="25"/>
        <end position="46"/>
    </location>
</feature>
<reference evidence="3" key="2">
    <citation type="submission" date="2023-07" db="EMBL/GenBank/DDBJ databases">
        <title>Zobellia barbeyronii sp. nov., a new marine flavobacterium, isolated from green and red algae.</title>
        <authorList>
            <person name="Nedashkovskaya O.I."/>
            <person name="Otstavnykh N."/>
            <person name="Zhukova N."/>
            <person name="Guzev K."/>
            <person name="Chausova V."/>
            <person name="Tekutyeva L."/>
            <person name="Mikhailov V."/>
            <person name="Isaeva M."/>
        </authorList>
    </citation>
    <scope>NUCLEOTIDE SEQUENCE [LARGE SCALE GENOMIC DNA]</scope>
    <source>
        <strain evidence="3">KMM 6746</strain>
    </source>
</reference>
<name>A0ABS5WHN2_9FLAO</name>
<evidence type="ECO:0000313" key="3">
    <source>
        <dbReference type="Proteomes" id="UP000740413"/>
    </source>
</evidence>
<dbReference type="EMBL" id="JACATN010000005">
    <property type="protein sequence ID" value="MBT2162919.1"/>
    <property type="molecule type" value="Genomic_DNA"/>
</dbReference>
<keyword evidence="1" id="KW-0472">Membrane</keyword>
<gene>
    <name evidence="2" type="ORF">HW347_16750</name>
</gene>
<reference evidence="2 3" key="1">
    <citation type="submission" date="2020-06" db="EMBL/GenBank/DDBJ databases">
        <authorList>
            <person name="Isaeva M.P."/>
            <person name="Chernysheva N.Y."/>
        </authorList>
    </citation>
    <scope>NUCLEOTIDE SEQUENCE [LARGE SCALE GENOMIC DNA]</scope>
    <source>
        <strain evidence="2 3">KMM 6746</strain>
    </source>
</reference>
<dbReference type="Proteomes" id="UP000740413">
    <property type="component" value="Unassembled WGS sequence"/>
</dbReference>
<accession>A0ABS5WHN2</accession>
<comment type="caution">
    <text evidence="2">The sequence shown here is derived from an EMBL/GenBank/DDBJ whole genome shotgun (WGS) entry which is preliminary data.</text>
</comment>